<evidence type="ECO:0000256" key="2">
    <source>
        <dbReference type="ARBA" id="ARBA00022576"/>
    </source>
</evidence>
<evidence type="ECO:0000256" key="1">
    <source>
        <dbReference type="ARBA" id="ARBA00005384"/>
    </source>
</evidence>
<dbReference type="SUPFAM" id="SSF53383">
    <property type="entry name" value="PLP-dependent transferases"/>
    <property type="match status" value="1"/>
</dbReference>
<dbReference type="OrthoDB" id="9802328at2"/>
<keyword evidence="3" id="KW-0663">Pyridoxal phosphate</keyword>
<dbReference type="InterPro" id="IPR036388">
    <property type="entry name" value="WH-like_DNA-bd_sf"/>
</dbReference>
<keyword evidence="6" id="KW-0804">Transcription</keyword>
<evidence type="ECO:0000313" key="8">
    <source>
        <dbReference type="EMBL" id="SFG16994.1"/>
    </source>
</evidence>
<dbReference type="SMART" id="SM00345">
    <property type="entry name" value="HTH_GNTR"/>
    <property type="match status" value="1"/>
</dbReference>
<dbReference type="InterPro" id="IPR015422">
    <property type="entry name" value="PyrdxlP-dep_Trfase_small"/>
</dbReference>
<dbReference type="PANTHER" id="PTHR46577:SF2">
    <property type="entry name" value="TRANSCRIPTIONAL REGULATORY PROTEIN"/>
    <property type="match status" value="1"/>
</dbReference>
<dbReference type="InterPro" id="IPR051446">
    <property type="entry name" value="HTH_trans_reg/aminotransferase"/>
</dbReference>
<dbReference type="Gene3D" id="3.90.1150.10">
    <property type="entry name" value="Aspartate Aminotransferase, domain 1"/>
    <property type="match status" value="1"/>
</dbReference>
<keyword evidence="5 8" id="KW-0238">DNA-binding</keyword>
<evidence type="ECO:0000313" key="9">
    <source>
        <dbReference type="Proteomes" id="UP000182635"/>
    </source>
</evidence>
<evidence type="ECO:0000256" key="5">
    <source>
        <dbReference type="ARBA" id="ARBA00023125"/>
    </source>
</evidence>
<dbReference type="Gene3D" id="3.40.640.10">
    <property type="entry name" value="Type I PLP-dependent aspartate aminotransferase-like (Major domain)"/>
    <property type="match status" value="1"/>
</dbReference>
<evidence type="ECO:0000259" key="7">
    <source>
        <dbReference type="PROSITE" id="PS50949"/>
    </source>
</evidence>
<organism evidence="8 9">
    <name type="scientific">Ligilactobacillus ruminis DSM 20403 = NBRC 102161</name>
    <dbReference type="NCBI Taxonomy" id="1423798"/>
    <lineage>
        <taxon>Bacteria</taxon>
        <taxon>Bacillati</taxon>
        <taxon>Bacillota</taxon>
        <taxon>Bacilli</taxon>
        <taxon>Lactobacillales</taxon>
        <taxon>Lactobacillaceae</taxon>
        <taxon>Ligilactobacillus</taxon>
    </lineage>
</organism>
<dbReference type="InterPro" id="IPR000524">
    <property type="entry name" value="Tscrpt_reg_HTH_GntR"/>
</dbReference>
<dbReference type="SUPFAM" id="SSF46785">
    <property type="entry name" value="Winged helix' DNA-binding domain"/>
    <property type="match status" value="1"/>
</dbReference>
<keyword evidence="2 8" id="KW-0032">Aminotransferase</keyword>
<dbReference type="Pfam" id="PF00392">
    <property type="entry name" value="GntR"/>
    <property type="match status" value="1"/>
</dbReference>
<protein>
    <submittedName>
        <fullName evidence="8">DNA-binding transcriptional regulator, MocR family, contains an aminotransferase domain</fullName>
    </submittedName>
</protein>
<dbReference type="GO" id="GO:0008483">
    <property type="term" value="F:transaminase activity"/>
    <property type="evidence" value="ECO:0007669"/>
    <property type="project" value="UniProtKB-KW"/>
</dbReference>
<dbReference type="GO" id="GO:0003677">
    <property type="term" value="F:DNA binding"/>
    <property type="evidence" value="ECO:0007669"/>
    <property type="project" value="UniProtKB-KW"/>
</dbReference>
<accession>A0A1I2PLR2</accession>
<evidence type="ECO:0000256" key="3">
    <source>
        <dbReference type="ARBA" id="ARBA00022898"/>
    </source>
</evidence>
<dbReference type="InterPro" id="IPR004839">
    <property type="entry name" value="Aminotransferase_I/II_large"/>
</dbReference>
<gene>
    <name evidence="8" type="ORF">SAMN02910432_00169</name>
</gene>
<keyword evidence="8" id="KW-0808">Transferase</keyword>
<keyword evidence="4" id="KW-0805">Transcription regulation</keyword>
<reference evidence="9" key="1">
    <citation type="submission" date="2016-10" db="EMBL/GenBank/DDBJ databases">
        <authorList>
            <person name="Varghese N."/>
            <person name="Submissions S."/>
        </authorList>
    </citation>
    <scope>NUCLEOTIDE SEQUENCE [LARGE SCALE GENOMIC DNA]</scope>
    <source>
        <strain evidence="9">DSM 20403</strain>
    </source>
</reference>
<dbReference type="RefSeq" id="WP_046922149.1">
    <property type="nucleotide sequence ID" value="NZ_AYYL01000025.1"/>
</dbReference>
<dbReference type="InterPro" id="IPR036390">
    <property type="entry name" value="WH_DNA-bd_sf"/>
</dbReference>
<name>A0A1I2PLR2_9LACO</name>
<comment type="similarity">
    <text evidence="1">In the C-terminal section; belongs to the class-I pyridoxal-phosphate-dependent aminotransferase family.</text>
</comment>
<dbReference type="GO" id="GO:0030170">
    <property type="term" value="F:pyridoxal phosphate binding"/>
    <property type="evidence" value="ECO:0007669"/>
    <property type="project" value="InterPro"/>
</dbReference>
<proteinExistence type="inferred from homology"/>
<dbReference type="Gene3D" id="1.10.10.10">
    <property type="entry name" value="Winged helix-like DNA-binding domain superfamily/Winged helix DNA-binding domain"/>
    <property type="match status" value="1"/>
</dbReference>
<dbReference type="PROSITE" id="PS50949">
    <property type="entry name" value="HTH_GNTR"/>
    <property type="match status" value="1"/>
</dbReference>
<dbReference type="CDD" id="cd00609">
    <property type="entry name" value="AAT_like"/>
    <property type="match status" value="1"/>
</dbReference>
<dbReference type="InterPro" id="IPR015424">
    <property type="entry name" value="PyrdxlP-dep_Trfase"/>
</dbReference>
<dbReference type="PANTHER" id="PTHR46577">
    <property type="entry name" value="HTH-TYPE TRANSCRIPTIONAL REGULATORY PROTEIN GABR"/>
    <property type="match status" value="1"/>
</dbReference>
<dbReference type="EMBL" id="FOPI01000004">
    <property type="protein sequence ID" value="SFG16994.1"/>
    <property type="molecule type" value="Genomic_DNA"/>
</dbReference>
<evidence type="ECO:0000256" key="4">
    <source>
        <dbReference type="ARBA" id="ARBA00023015"/>
    </source>
</evidence>
<dbReference type="CDD" id="cd07377">
    <property type="entry name" value="WHTH_GntR"/>
    <property type="match status" value="1"/>
</dbReference>
<sequence length="476" mass="54205">MEQDIKQEIVSIQLDSESMIPLYVQLYRHIKQMIEQGKLSTNFKMPPIRWMAEKLQINPGTVVRAYKELEKNGFLISKWGSGSFVAEVPLYESEESDEQTAFAYQSTAFSEEMIDMSSVALDPDRFSAKSFKRAVNRVLDASGGRAFTVEDNLGCYSLRESLALELSKRKIMTSPQNVQVISGAQQGIDICARAMIEPGDCVFAEDPTYPGALESLRASGAKIIGIPIDENGLRVDEFERKLEVFRPKLVYLMPIVQNPTGLSMSQKTKRKILGLAHFYDFYVIEDDYCSGILYDEVESAPLKAYDRDDRVIYIRSLSQMFVSGMRLGYLIMPSKLADSLKSVKRMTDIQTSGLIQRIFDYYLRSNLWNEHKTKLQESYQHQFAASCRILDEKFRASFDWCLPSGGFCFWIRLKNGLSAKKVVEESRKRGLIISNGDAYYVYSKPDDHLRISIAQVSEEKMIEGFERLAEAIAEIS</sequence>
<dbReference type="Pfam" id="PF00155">
    <property type="entry name" value="Aminotran_1_2"/>
    <property type="match status" value="1"/>
</dbReference>
<dbReference type="GO" id="GO:0003700">
    <property type="term" value="F:DNA-binding transcription factor activity"/>
    <property type="evidence" value="ECO:0007669"/>
    <property type="project" value="InterPro"/>
</dbReference>
<feature type="domain" description="HTH gntR-type" evidence="7">
    <location>
        <begin position="20"/>
        <end position="88"/>
    </location>
</feature>
<dbReference type="InterPro" id="IPR015421">
    <property type="entry name" value="PyrdxlP-dep_Trfase_major"/>
</dbReference>
<evidence type="ECO:0000256" key="6">
    <source>
        <dbReference type="ARBA" id="ARBA00023163"/>
    </source>
</evidence>
<dbReference type="Proteomes" id="UP000182635">
    <property type="component" value="Unassembled WGS sequence"/>
</dbReference>
<dbReference type="AlphaFoldDB" id="A0A1I2PLR2"/>